<dbReference type="AlphaFoldDB" id="A0A511Y7Q0"/>
<feature type="signal peptide" evidence="1">
    <location>
        <begin position="1"/>
        <end position="17"/>
    </location>
</feature>
<keyword evidence="1" id="KW-0732">Signal</keyword>
<proteinExistence type="predicted"/>
<sequence length="86" mass="9426">MKNFKLILFASINIALAAALNTKIKVTSEEYVLIGSTFHLMSSRPPGVCVIQPGEVCDYIKINPSGSNVDPSNFVPNTINAKWEEE</sequence>
<evidence type="ECO:0000313" key="2">
    <source>
        <dbReference type="EMBL" id="GEN71208.1"/>
    </source>
</evidence>
<dbReference type="Proteomes" id="UP000321150">
    <property type="component" value="Unassembled WGS sequence"/>
</dbReference>
<evidence type="ECO:0000256" key="1">
    <source>
        <dbReference type="SAM" id="SignalP"/>
    </source>
</evidence>
<name>A0A511Y7Q0_9FLAO</name>
<gene>
    <name evidence="2" type="ORF">CLA01_12800</name>
</gene>
<comment type="caution">
    <text evidence="2">The sequence shown here is derived from an EMBL/GenBank/DDBJ whole genome shotgun (WGS) entry which is preliminary data.</text>
</comment>
<dbReference type="RefSeq" id="WP_111959410.1">
    <property type="nucleotide sequence ID" value="NZ_BJYI01000004.1"/>
</dbReference>
<reference evidence="2 3" key="1">
    <citation type="submission" date="2019-07" db="EMBL/GenBank/DDBJ databases">
        <title>Whole genome shotgun sequence of Chryseobacterium lathyri NBRC 105250.</title>
        <authorList>
            <person name="Hosoyama A."/>
            <person name="Uohara A."/>
            <person name="Ohji S."/>
            <person name="Ichikawa N."/>
        </authorList>
    </citation>
    <scope>NUCLEOTIDE SEQUENCE [LARGE SCALE GENOMIC DNA]</scope>
    <source>
        <strain evidence="2 3">NBRC 105250</strain>
    </source>
</reference>
<protein>
    <submittedName>
        <fullName evidence="2">Uncharacterized protein</fullName>
    </submittedName>
</protein>
<accession>A0A511Y7Q0</accession>
<organism evidence="2 3">
    <name type="scientific">Chryseobacterium lathyri</name>
    <dbReference type="NCBI Taxonomy" id="395933"/>
    <lineage>
        <taxon>Bacteria</taxon>
        <taxon>Pseudomonadati</taxon>
        <taxon>Bacteroidota</taxon>
        <taxon>Flavobacteriia</taxon>
        <taxon>Flavobacteriales</taxon>
        <taxon>Weeksellaceae</taxon>
        <taxon>Chryseobacterium group</taxon>
        <taxon>Chryseobacterium</taxon>
    </lineage>
</organism>
<evidence type="ECO:0000313" key="3">
    <source>
        <dbReference type="Proteomes" id="UP000321150"/>
    </source>
</evidence>
<dbReference type="EMBL" id="BJYI01000004">
    <property type="protein sequence ID" value="GEN71208.1"/>
    <property type="molecule type" value="Genomic_DNA"/>
</dbReference>
<feature type="chain" id="PRO_5021930413" evidence="1">
    <location>
        <begin position="18"/>
        <end position="86"/>
    </location>
</feature>